<reference evidence="2 3" key="1">
    <citation type="submission" date="2023-08" db="EMBL/GenBank/DDBJ databases">
        <title>Functional and genomic diversity of the sorghum phyllosphere microbiome.</title>
        <authorList>
            <person name="Shade A."/>
        </authorList>
    </citation>
    <scope>NUCLEOTIDE SEQUENCE [LARGE SCALE GENOMIC DNA]</scope>
    <source>
        <strain evidence="2 3">SORGH_AS_0335</strain>
    </source>
</reference>
<gene>
    <name evidence="2" type="ORF">QE399_000161</name>
</gene>
<dbReference type="Pfam" id="PF04773">
    <property type="entry name" value="FecR"/>
    <property type="match status" value="1"/>
</dbReference>
<comment type="caution">
    <text evidence="2">The sequence shown here is derived from an EMBL/GenBank/DDBJ whole genome shotgun (WGS) entry which is preliminary data.</text>
</comment>
<dbReference type="PANTHER" id="PTHR30273:SF2">
    <property type="entry name" value="PROTEIN FECR"/>
    <property type="match status" value="1"/>
</dbReference>
<name>A0ABU1I5H4_9BURK</name>
<dbReference type="PANTHER" id="PTHR30273">
    <property type="entry name" value="PERIPLASMIC SIGNAL SENSOR AND SIGMA FACTOR ACTIVATOR FECR-RELATED"/>
    <property type="match status" value="1"/>
</dbReference>
<proteinExistence type="predicted"/>
<evidence type="ECO:0000313" key="3">
    <source>
        <dbReference type="Proteomes" id="UP001267710"/>
    </source>
</evidence>
<keyword evidence="2" id="KW-0472">Membrane</keyword>
<dbReference type="Proteomes" id="UP001267710">
    <property type="component" value="Unassembled WGS sequence"/>
</dbReference>
<evidence type="ECO:0000259" key="1">
    <source>
        <dbReference type="Pfam" id="PF04773"/>
    </source>
</evidence>
<protein>
    <submittedName>
        <fullName evidence="2">Transmembrane sensor</fullName>
    </submittedName>
</protein>
<feature type="domain" description="FecR protein" evidence="1">
    <location>
        <begin position="151"/>
        <end position="246"/>
    </location>
</feature>
<sequence length="367" mass="40086">MNPLQRLPPDDDASLLREEVLGWFIRRDRDDWNAADESAFQAWLQEDESHRSGYARWQAHWHAMDAMPADAVSLLRARLARDKAVQATYASAGVSPAVAARPVEDEKMSPSRRRVLLPALAVAGTAVITGGAGLQAWRQWQVQPVFTQAFSTLRGQQSEVPLPDGTRLRLGTATRLEVTYYRQRREVRLLDGQAVFSVKADSFRPFVVMAASTRITVVGTRFAVRHTPHMAADAGVHVLVEEGRVRVTTASQASGLGGKVLELNAGQQVSSDAHGTLTAIAPLPGDGIAPWREHRVSFVDTPLGHALAELERYGSTGLVLRDPTVAALRLSGTFDPRDARTLRSVLPSALPVRLHEQDGATEVLPAR</sequence>
<dbReference type="Gene3D" id="2.60.120.1440">
    <property type="match status" value="1"/>
</dbReference>
<dbReference type="PIRSF" id="PIRSF018266">
    <property type="entry name" value="FecR"/>
    <property type="match status" value="1"/>
</dbReference>
<keyword evidence="3" id="KW-1185">Reference proteome</keyword>
<dbReference type="RefSeq" id="WP_309825421.1">
    <property type="nucleotide sequence ID" value="NZ_JAVIZX010000001.1"/>
</dbReference>
<evidence type="ECO:0000313" key="2">
    <source>
        <dbReference type="EMBL" id="MDR6212472.1"/>
    </source>
</evidence>
<dbReference type="InterPro" id="IPR006860">
    <property type="entry name" value="FecR"/>
</dbReference>
<dbReference type="InterPro" id="IPR012373">
    <property type="entry name" value="Ferrdict_sens_TM"/>
</dbReference>
<accession>A0ABU1I5H4</accession>
<dbReference type="EMBL" id="JAVIZX010000001">
    <property type="protein sequence ID" value="MDR6212472.1"/>
    <property type="molecule type" value="Genomic_DNA"/>
</dbReference>
<organism evidence="2 3">
    <name type="scientific">Paracidovorax wautersii</name>
    <dbReference type="NCBI Taxonomy" id="1177982"/>
    <lineage>
        <taxon>Bacteria</taxon>
        <taxon>Pseudomonadati</taxon>
        <taxon>Pseudomonadota</taxon>
        <taxon>Betaproteobacteria</taxon>
        <taxon>Burkholderiales</taxon>
        <taxon>Comamonadaceae</taxon>
        <taxon>Paracidovorax</taxon>
    </lineage>
</organism>
<keyword evidence="2" id="KW-0812">Transmembrane</keyword>